<reference evidence="2" key="3">
    <citation type="submission" date="2025-08" db="UniProtKB">
        <authorList>
            <consortium name="RefSeq"/>
        </authorList>
    </citation>
    <scope>IDENTIFICATION</scope>
    <source>
        <strain evidence="2">NI907</strain>
    </source>
</reference>
<reference evidence="2" key="1">
    <citation type="journal article" date="2019" name="Mol. Biol. Evol.">
        <title>Blast fungal genomes show frequent chromosomal changes, gene gains and losses, and effector gene turnover.</title>
        <authorList>
            <person name="Gomez Luciano L.B."/>
            <person name="Jason Tsai I."/>
            <person name="Chuma I."/>
            <person name="Tosa Y."/>
            <person name="Chen Y.H."/>
            <person name="Li J.Y."/>
            <person name="Li M.Y."/>
            <person name="Jade Lu M.Y."/>
            <person name="Nakayashiki H."/>
            <person name="Li W.H."/>
        </authorList>
    </citation>
    <scope>NUCLEOTIDE SEQUENCE</scope>
    <source>
        <strain evidence="2">NI907</strain>
    </source>
</reference>
<keyword evidence="1" id="KW-1185">Reference proteome</keyword>
<evidence type="ECO:0000313" key="2">
    <source>
        <dbReference type="RefSeq" id="XP_030983649.1"/>
    </source>
</evidence>
<dbReference type="GeneID" id="41957697"/>
<reference evidence="2" key="2">
    <citation type="submission" date="2019-10" db="EMBL/GenBank/DDBJ databases">
        <authorList>
            <consortium name="NCBI Genome Project"/>
        </authorList>
    </citation>
    <scope>NUCLEOTIDE SEQUENCE</scope>
    <source>
        <strain evidence="2">NI907</strain>
    </source>
</reference>
<accession>A0A6P8B9F4</accession>
<proteinExistence type="predicted"/>
<sequence>MDGTDNIFGKIVAHRLQKKLRPVRIRNTRGTVVGKDKWAADQIRFFFQLLAHLRCLKDGKCQAAGLHNARLVPGNLWDCAAKLGGMVEPDSIKTADNRVVPAVGRIPPAADINFVNADFNPGMVKNVHRKECEQLKISGHLFLIPVRVLE</sequence>
<protein>
    <submittedName>
        <fullName evidence="2">Uncharacterized protein</fullName>
    </submittedName>
</protein>
<evidence type="ECO:0000313" key="1">
    <source>
        <dbReference type="Proteomes" id="UP000515153"/>
    </source>
</evidence>
<name>A0A6P8B9F4_PYRGI</name>
<organism evidence="1 2">
    <name type="scientific">Pyricularia grisea</name>
    <name type="common">Crabgrass-specific blast fungus</name>
    <name type="synonym">Magnaporthe grisea</name>
    <dbReference type="NCBI Taxonomy" id="148305"/>
    <lineage>
        <taxon>Eukaryota</taxon>
        <taxon>Fungi</taxon>
        <taxon>Dikarya</taxon>
        <taxon>Ascomycota</taxon>
        <taxon>Pezizomycotina</taxon>
        <taxon>Sordariomycetes</taxon>
        <taxon>Sordariomycetidae</taxon>
        <taxon>Magnaporthales</taxon>
        <taxon>Pyriculariaceae</taxon>
        <taxon>Pyricularia</taxon>
    </lineage>
</organism>
<dbReference type="AlphaFoldDB" id="A0A6P8B9F4"/>
<gene>
    <name evidence="2" type="ORF">PgNI_02728</name>
</gene>
<dbReference type="RefSeq" id="XP_030983649.1">
    <property type="nucleotide sequence ID" value="XM_031122786.1"/>
</dbReference>
<dbReference type="Proteomes" id="UP000515153">
    <property type="component" value="Unplaced"/>
</dbReference>
<dbReference type="KEGG" id="pgri:PgNI_02728"/>